<dbReference type="AlphaFoldDB" id="A0A850VEL6"/>
<dbReference type="Proteomes" id="UP000640999">
    <property type="component" value="Unassembled WGS sequence"/>
</dbReference>
<comment type="caution">
    <text evidence="3">The sequence shown here is derived from an EMBL/GenBank/DDBJ whole genome shotgun (WGS) entry which is preliminary data.</text>
</comment>
<feature type="non-terminal residue" evidence="3">
    <location>
        <position position="1"/>
    </location>
</feature>
<protein>
    <submittedName>
        <fullName evidence="3">HGH1 protein</fullName>
    </submittedName>
</protein>
<dbReference type="OrthoDB" id="338814at2759"/>
<proteinExistence type="predicted"/>
<name>A0A850VEL6_9CORV</name>
<evidence type="ECO:0000313" key="3">
    <source>
        <dbReference type="EMBL" id="NWH41973.1"/>
    </source>
</evidence>
<organism evidence="3 4">
    <name type="scientific">Chloropsis hardwickii</name>
    <dbReference type="NCBI Taxonomy" id="667144"/>
    <lineage>
        <taxon>Eukaryota</taxon>
        <taxon>Metazoa</taxon>
        <taxon>Chordata</taxon>
        <taxon>Craniata</taxon>
        <taxon>Vertebrata</taxon>
        <taxon>Euteleostomi</taxon>
        <taxon>Archelosauria</taxon>
        <taxon>Archosauria</taxon>
        <taxon>Dinosauria</taxon>
        <taxon>Saurischia</taxon>
        <taxon>Theropoda</taxon>
        <taxon>Coelurosauria</taxon>
        <taxon>Aves</taxon>
        <taxon>Neognathae</taxon>
        <taxon>Neoaves</taxon>
        <taxon>Telluraves</taxon>
        <taxon>Australaves</taxon>
        <taxon>Passeriformes</taxon>
        <taxon>Corvoidea</taxon>
        <taxon>Irenidae</taxon>
        <taxon>Chloropsis</taxon>
    </lineage>
</organism>
<reference evidence="3" key="1">
    <citation type="submission" date="2019-10" db="EMBL/GenBank/DDBJ databases">
        <title>Bird 10,000 Genomes (B10K) Project - Family phase.</title>
        <authorList>
            <person name="Zhang G."/>
        </authorList>
    </citation>
    <scope>NUCLEOTIDE SEQUENCE</scope>
    <source>
        <strain evidence="3">B10K-IZ-033-78</strain>
        <tissue evidence="3">Muscle</tissue>
    </source>
</reference>
<evidence type="ECO:0000259" key="2">
    <source>
        <dbReference type="Pfam" id="PF04064"/>
    </source>
</evidence>
<accession>A0A850VEL6</accession>
<gene>
    <name evidence="3" type="primary">Hgh1_0</name>
    <name evidence="3" type="ORF">CHLHAR_R15465</name>
</gene>
<dbReference type="InterPro" id="IPR007206">
    <property type="entry name" value="Protein_HGH1_C"/>
</dbReference>
<keyword evidence="4" id="KW-1185">Reference proteome</keyword>
<dbReference type="Pfam" id="PF04064">
    <property type="entry name" value="DUF384"/>
    <property type="match status" value="1"/>
</dbReference>
<evidence type="ECO:0000256" key="1">
    <source>
        <dbReference type="SAM" id="MobiDB-lite"/>
    </source>
</evidence>
<sequence>EQLTATKPGRLHLRSRGWGGVLRELHAWEKDPEVLSAWGGLIQVLIGDEPGGGMENLLEVTIPPEVERRLGGMDRREEEEEQRQREGT</sequence>
<feature type="domain" description="Protein HGH1 C-terminal" evidence="2">
    <location>
        <begin position="2"/>
        <end position="51"/>
    </location>
</feature>
<feature type="region of interest" description="Disordered" evidence="1">
    <location>
        <begin position="66"/>
        <end position="88"/>
    </location>
</feature>
<evidence type="ECO:0000313" key="4">
    <source>
        <dbReference type="Proteomes" id="UP000640999"/>
    </source>
</evidence>
<dbReference type="EMBL" id="WEIW01005395">
    <property type="protein sequence ID" value="NWH41973.1"/>
    <property type="molecule type" value="Genomic_DNA"/>
</dbReference>
<feature type="non-terminal residue" evidence="3">
    <location>
        <position position="88"/>
    </location>
</feature>